<dbReference type="GO" id="GO:0036297">
    <property type="term" value="P:interstrand cross-link repair"/>
    <property type="evidence" value="ECO:0007669"/>
    <property type="project" value="TreeGrafter"/>
</dbReference>
<accession>A0A4P9YE03</accession>
<keyword evidence="2" id="KW-1017">Isopeptide bond</keyword>
<dbReference type="EMBL" id="ML006010">
    <property type="protein sequence ID" value="RKP17132.1"/>
    <property type="molecule type" value="Genomic_DNA"/>
</dbReference>
<sequence>MIDTTLSLSKFPKDLFLEFMRCGEELEIRALLEPFDDTQDSLFLAFMNKEKIQREIFRECLESMFEREMEMATFCLFVEQLSNVQRVYQVECLFECLEDKDSGRRSERGKSGMMVEKSKIVLEHFHELVDETSFVNHFQDFQRLISNPELFLHVLKVVSKYLLPEELNDKLIKELLKQIATVNPIMLPELIESVCEMATKSNCKVIIEELRESIDVEILKKVPNFLQLEERLFERLNEGWIRIASLILQLGKELNENEVYEKLFESGNLQQCQEIVHSIITLISLNNFNIQEKALNVLINLSKKGLLEYVDSIQSESVLYKLFFLLFYLAQNDESLENQLQIFVRKNLSSPKLEYKKIGLISSMAFIQVNQETKAIDLLDLVNSSCRYSSVHSAMLYDCLAHSVEQDEFPLNDETISIINKLFCGYFGDFFIMDHQDIQSYLQDEKSDLLYSLNDENEINENSMAISIIPNIVSSLDSRSIDPSFRIVTLAPFFRLVAACQLKINKSFKKIEKLLSARLALYKDMNDNSDEI</sequence>
<comment type="subcellular location">
    <subcellularLocation>
        <location evidence="1">Nucleus</location>
    </subcellularLocation>
</comment>
<dbReference type="GO" id="GO:0031573">
    <property type="term" value="P:mitotic intra-S DNA damage checkpoint signaling"/>
    <property type="evidence" value="ECO:0007669"/>
    <property type="project" value="TreeGrafter"/>
</dbReference>
<dbReference type="PANTHER" id="PTHR32086:SF0">
    <property type="entry name" value="FANCONI ANEMIA GROUP D2 PROTEIN"/>
    <property type="match status" value="1"/>
</dbReference>
<dbReference type="GO" id="GO:1990918">
    <property type="term" value="P:double-strand break repair involved in meiotic recombination"/>
    <property type="evidence" value="ECO:0007669"/>
    <property type="project" value="TreeGrafter"/>
</dbReference>
<dbReference type="GO" id="GO:0000793">
    <property type="term" value="C:condensed chromosome"/>
    <property type="evidence" value="ECO:0007669"/>
    <property type="project" value="TreeGrafter"/>
</dbReference>
<dbReference type="GO" id="GO:0070182">
    <property type="term" value="F:DNA polymerase binding"/>
    <property type="evidence" value="ECO:0007669"/>
    <property type="project" value="TreeGrafter"/>
</dbReference>
<evidence type="ECO:0000256" key="2">
    <source>
        <dbReference type="ARBA" id="ARBA00022499"/>
    </source>
</evidence>
<organism evidence="6 7">
    <name type="scientific">Rozella allomycis (strain CSF55)</name>
    <dbReference type="NCBI Taxonomy" id="988480"/>
    <lineage>
        <taxon>Eukaryota</taxon>
        <taxon>Fungi</taxon>
        <taxon>Fungi incertae sedis</taxon>
        <taxon>Cryptomycota</taxon>
        <taxon>Cryptomycota incertae sedis</taxon>
        <taxon>Rozella</taxon>
    </lineage>
</organism>
<evidence type="ECO:0000313" key="7">
    <source>
        <dbReference type="Proteomes" id="UP000281549"/>
    </source>
</evidence>
<evidence type="ECO:0000256" key="5">
    <source>
        <dbReference type="ARBA" id="ARBA00093456"/>
    </source>
</evidence>
<evidence type="ECO:0000256" key="3">
    <source>
        <dbReference type="ARBA" id="ARBA00022843"/>
    </source>
</evidence>
<protein>
    <submittedName>
        <fullName evidence="6">Uncharacterized protein</fullName>
    </submittedName>
</protein>
<proteinExistence type="inferred from homology"/>
<dbReference type="GO" id="GO:0005634">
    <property type="term" value="C:nucleus"/>
    <property type="evidence" value="ECO:0007669"/>
    <property type="project" value="UniProtKB-SubCell"/>
</dbReference>
<dbReference type="Proteomes" id="UP000281549">
    <property type="component" value="Unassembled WGS sequence"/>
</dbReference>
<evidence type="ECO:0000313" key="6">
    <source>
        <dbReference type="EMBL" id="RKP17132.1"/>
    </source>
</evidence>
<evidence type="ECO:0000256" key="1">
    <source>
        <dbReference type="ARBA" id="ARBA00004123"/>
    </source>
</evidence>
<name>A0A4P9YE03_ROZAC</name>
<gene>
    <name evidence="6" type="ORF">ROZALSC1DRAFT_24512</name>
</gene>
<feature type="non-terminal residue" evidence="6">
    <location>
        <position position="532"/>
    </location>
</feature>
<dbReference type="PANTHER" id="PTHR32086">
    <property type="entry name" value="FANCONI ANEMIA GROUP D2 PROTEIN"/>
    <property type="match status" value="1"/>
</dbReference>
<dbReference type="InterPro" id="IPR029448">
    <property type="entry name" value="FANCD2"/>
</dbReference>
<dbReference type="AlphaFoldDB" id="A0A4P9YE03"/>
<comment type="similarity">
    <text evidence="5">Belongs to the Fanconi anemia protein FANCD2 family.</text>
</comment>
<keyword evidence="4" id="KW-0539">Nucleus</keyword>
<reference evidence="7" key="1">
    <citation type="journal article" date="2018" name="Nat. Microbiol.">
        <title>Leveraging single-cell genomics to expand the fungal tree of life.</title>
        <authorList>
            <person name="Ahrendt S.R."/>
            <person name="Quandt C.A."/>
            <person name="Ciobanu D."/>
            <person name="Clum A."/>
            <person name="Salamov A."/>
            <person name="Andreopoulos B."/>
            <person name="Cheng J.F."/>
            <person name="Woyke T."/>
            <person name="Pelin A."/>
            <person name="Henrissat B."/>
            <person name="Reynolds N.K."/>
            <person name="Benny G.L."/>
            <person name="Smith M.E."/>
            <person name="James T.Y."/>
            <person name="Grigoriev I.V."/>
        </authorList>
    </citation>
    <scope>NUCLEOTIDE SEQUENCE [LARGE SCALE GENOMIC DNA]</scope>
    <source>
        <strain evidence="7">CSF55</strain>
    </source>
</reference>
<dbReference type="GO" id="GO:0007129">
    <property type="term" value="P:homologous chromosome pairing at meiosis"/>
    <property type="evidence" value="ECO:0007669"/>
    <property type="project" value="TreeGrafter"/>
</dbReference>
<evidence type="ECO:0000256" key="4">
    <source>
        <dbReference type="ARBA" id="ARBA00023242"/>
    </source>
</evidence>
<keyword evidence="3" id="KW-0832">Ubl conjugation</keyword>